<feature type="compositionally biased region" description="Basic and acidic residues" evidence="7">
    <location>
        <begin position="86"/>
        <end position="101"/>
    </location>
</feature>
<dbReference type="EMBL" id="SPLM01000146">
    <property type="protein sequence ID" value="TMW56213.1"/>
    <property type="molecule type" value="Genomic_DNA"/>
</dbReference>
<comment type="subcellular location">
    <subcellularLocation>
        <location evidence="1">Nucleus</location>
    </subcellularLocation>
</comment>
<sequence length="101" mass="10787">MSANDGAKAAGVPPTGAPGDGQDLTVFVQSLLEQMQSRFTQMSEAIIGRNILYHDSVDWICHCMGTRIDDLEKSIADLMDQTNEDGAEKADGAAKDKGESV</sequence>
<reference evidence="8" key="1">
    <citation type="submission" date="2019-03" db="EMBL/GenBank/DDBJ databases">
        <title>Long read genome sequence of the mycoparasitic Pythium oligandrum ATCC 38472 isolated from sugarbeet rhizosphere.</title>
        <authorList>
            <person name="Gaulin E."/>
        </authorList>
    </citation>
    <scope>NUCLEOTIDE SEQUENCE</scope>
    <source>
        <strain evidence="8">ATCC 38472_TT</strain>
    </source>
</reference>
<dbReference type="FunFam" id="1.20.5.430:FF:000002">
    <property type="entry name" value="Heat shock factor-binding protein 1"/>
    <property type="match status" value="1"/>
</dbReference>
<dbReference type="GO" id="GO:0005634">
    <property type="term" value="C:nucleus"/>
    <property type="evidence" value="ECO:0007669"/>
    <property type="project" value="UniProtKB-SubCell"/>
</dbReference>
<dbReference type="Proteomes" id="UP000794436">
    <property type="component" value="Unassembled WGS sequence"/>
</dbReference>
<dbReference type="GO" id="GO:0070370">
    <property type="term" value="P:cellular heat acclimation"/>
    <property type="evidence" value="ECO:0007669"/>
    <property type="project" value="TreeGrafter"/>
</dbReference>
<comment type="similarity">
    <text evidence="2">Belongs to the HSBP1 family.</text>
</comment>
<evidence type="ECO:0000256" key="4">
    <source>
        <dbReference type="ARBA" id="ARBA00037689"/>
    </source>
</evidence>
<evidence type="ECO:0000313" key="8">
    <source>
        <dbReference type="EMBL" id="TMW56213.1"/>
    </source>
</evidence>
<evidence type="ECO:0000256" key="1">
    <source>
        <dbReference type="ARBA" id="ARBA00004123"/>
    </source>
</evidence>
<accession>A0A8K1C4J9</accession>
<keyword evidence="3" id="KW-0539">Nucleus</keyword>
<feature type="region of interest" description="Disordered" evidence="7">
    <location>
        <begin position="1"/>
        <end position="22"/>
    </location>
</feature>
<dbReference type="Gene3D" id="1.20.5.430">
    <property type="match status" value="1"/>
</dbReference>
<evidence type="ECO:0000256" key="3">
    <source>
        <dbReference type="ARBA" id="ARBA00023242"/>
    </source>
</evidence>
<dbReference type="Pfam" id="PF06825">
    <property type="entry name" value="HSBP1"/>
    <property type="match status" value="2"/>
</dbReference>
<name>A0A8K1C4J9_PYTOL</name>
<comment type="caution">
    <text evidence="8">The sequence shown here is derived from an EMBL/GenBank/DDBJ whole genome shotgun (WGS) entry which is preliminary data.</text>
</comment>
<gene>
    <name evidence="8" type="ORF">Poli38472_008861</name>
</gene>
<keyword evidence="9" id="KW-1185">Reference proteome</keyword>
<protein>
    <recommendedName>
        <fullName evidence="6">Heat shock factor-binding protein 1</fullName>
    </recommendedName>
</protein>
<organism evidence="8 9">
    <name type="scientific">Pythium oligandrum</name>
    <name type="common">Mycoparasitic fungus</name>
    <dbReference type="NCBI Taxonomy" id="41045"/>
    <lineage>
        <taxon>Eukaryota</taxon>
        <taxon>Sar</taxon>
        <taxon>Stramenopiles</taxon>
        <taxon>Oomycota</taxon>
        <taxon>Peronosporomycetes</taxon>
        <taxon>Pythiales</taxon>
        <taxon>Pythiaceae</taxon>
        <taxon>Pythium</taxon>
    </lineage>
</organism>
<dbReference type="PANTHER" id="PTHR19424">
    <property type="entry name" value="HEAT SHOCK FACTOR BINDING PROTEIN 1"/>
    <property type="match status" value="1"/>
</dbReference>
<dbReference type="AlphaFoldDB" id="A0A8K1C4J9"/>
<feature type="region of interest" description="Disordered" evidence="7">
    <location>
        <begin position="82"/>
        <end position="101"/>
    </location>
</feature>
<evidence type="ECO:0000256" key="7">
    <source>
        <dbReference type="SAM" id="MobiDB-lite"/>
    </source>
</evidence>
<dbReference type="PANTHER" id="PTHR19424:SF0">
    <property type="entry name" value="HEAT SHOCK FACTOR BINDING PROTEIN 1"/>
    <property type="match status" value="1"/>
</dbReference>
<proteinExistence type="inferred from homology"/>
<dbReference type="OrthoDB" id="4159489at2759"/>
<evidence type="ECO:0000256" key="6">
    <source>
        <dbReference type="ARBA" id="ARBA00039223"/>
    </source>
</evidence>
<evidence type="ECO:0000256" key="5">
    <source>
        <dbReference type="ARBA" id="ARBA00038772"/>
    </source>
</evidence>
<dbReference type="GO" id="GO:0003714">
    <property type="term" value="F:transcription corepressor activity"/>
    <property type="evidence" value="ECO:0007669"/>
    <property type="project" value="InterPro"/>
</dbReference>
<dbReference type="InterPro" id="IPR009643">
    <property type="entry name" value="HS1-bd"/>
</dbReference>
<evidence type="ECO:0000313" key="9">
    <source>
        <dbReference type="Proteomes" id="UP000794436"/>
    </source>
</evidence>
<comment type="function">
    <text evidence="4">Negative regulator of the heat shock response. Negatively affects HSF1 DNA-binding activity. May have a role in the suppression of the activation of the stress response during the aging process.</text>
</comment>
<evidence type="ECO:0000256" key="2">
    <source>
        <dbReference type="ARBA" id="ARBA00006349"/>
    </source>
</evidence>
<comment type="subunit">
    <text evidence="5">Homohexamer. Associates with heptad repeats of HSF1 trimers and probably also HSF1 monomers, and with HSP70. Association with HSF1 trimers and HSP70 coincides with attenuation of heat shock response and the conversion of HSF1 trimer to monomer.</text>
</comment>
<dbReference type="GO" id="GO:0005829">
    <property type="term" value="C:cytosol"/>
    <property type="evidence" value="ECO:0007669"/>
    <property type="project" value="TreeGrafter"/>
</dbReference>